<protein>
    <submittedName>
        <fullName evidence="2">Uncharacterized protein</fullName>
    </submittedName>
</protein>
<feature type="compositionally biased region" description="Polar residues" evidence="1">
    <location>
        <begin position="188"/>
        <end position="197"/>
    </location>
</feature>
<feature type="region of interest" description="Disordered" evidence="1">
    <location>
        <begin position="175"/>
        <end position="197"/>
    </location>
</feature>
<dbReference type="EMBL" id="MN740805">
    <property type="protein sequence ID" value="QHS82760.1"/>
    <property type="molecule type" value="Genomic_DNA"/>
</dbReference>
<reference evidence="2" key="1">
    <citation type="journal article" date="2020" name="Nature">
        <title>Giant virus diversity and host interactions through global metagenomics.</title>
        <authorList>
            <person name="Schulz F."/>
            <person name="Roux S."/>
            <person name="Paez-Espino D."/>
            <person name="Jungbluth S."/>
            <person name="Walsh D.A."/>
            <person name="Denef V.J."/>
            <person name="McMahon K.D."/>
            <person name="Konstantinidis K.T."/>
            <person name="Eloe-Fadrosh E.A."/>
            <person name="Kyrpides N.C."/>
            <person name="Woyke T."/>
        </authorList>
    </citation>
    <scope>NUCLEOTIDE SEQUENCE</scope>
    <source>
        <strain evidence="2">GVMAG-S-1101171-111</strain>
    </source>
</reference>
<evidence type="ECO:0000256" key="1">
    <source>
        <dbReference type="SAM" id="MobiDB-lite"/>
    </source>
</evidence>
<proteinExistence type="predicted"/>
<name>A0A6C0ATS3_9ZZZZ</name>
<sequence>MATISSYMFNNMDRIGNDVTDRSQTNVYNTRFANYTLSNYFSDNLSTSHVRFALEQPTMTFKDVVHGHGLNGQAVDVDSALLIKVGQERPIEKLQLMERPFRTVPYLGRGSCDPTLESQLLQGEMVSDKKSVSTIMETSFGKYSLYPTDSKMDERVNNPASVVQEAALDGWLRGGATTRDMSADPKMQKNNRPNGLF</sequence>
<evidence type="ECO:0000313" key="2">
    <source>
        <dbReference type="EMBL" id="QHS82760.1"/>
    </source>
</evidence>
<organism evidence="2">
    <name type="scientific">viral metagenome</name>
    <dbReference type="NCBI Taxonomy" id="1070528"/>
    <lineage>
        <taxon>unclassified sequences</taxon>
        <taxon>metagenomes</taxon>
        <taxon>organismal metagenomes</taxon>
    </lineage>
</organism>
<accession>A0A6C0ATS3</accession>
<dbReference type="AlphaFoldDB" id="A0A6C0ATS3"/>